<evidence type="ECO:0000313" key="3">
    <source>
        <dbReference type="Proteomes" id="UP001311232"/>
    </source>
</evidence>
<protein>
    <recommendedName>
        <fullName evidence="4">Secreted protein</fullName>
    </recommendedName>
</protein>
<feature type="signal peptide" evidence="1">
    <location>
        <begin position="1"/>
        <end position="15"/>
    </location>
</feature>
<keyword evidence="1" id="KW-0732">Signal</keyword>
<gene>
    <name evidence="2" type="ORF">CRENBAI_003027</name>
</gene>
<dbReference type="EMBL" id="JAHHUM010001267">
    <property type="protein sequence ID" value="KAK5613015.1"/>
    <property type="molecule type" value="Genomic_DNA"/>
</dbReference>
<keyword evidence="3" id="KW-1185">Reference proteome</keyword>
<accession>A0AAV9RVU0</accession>
<evidence type="ECO:0008006" key="4">
    <source>
        <dbReference type="Google" id="ProtNLM"/>
    </source>
</evidence>
<sequence>MFLLHYFCCFLKVSTQEVGHREEEDMQHRSLGWASEQGQLRTKGSVYGLWRYTTTPRSEPCLGLLGFHVLHVGVPTRPAHPHSHLTADPEAPPLSPFFVCSTLTLIG</sequence>
<dbReference type="AlphaFoldDB" id="A0AAV9RVU0"/>
<comment type="caution">
    <text evidence="2">The sequence shown here is derived from an EMBL/GenBank/DDBJ whole genome shotgun (WGS) entry which is preliminary data.</text>
</comment>
<feature type="chain" id="PRO_5043642527" description="Secreted protein" evidence="1">
    <location>
        <begin position="16"/>
        <end position="107"/>
    </location>
</feature>
<evidence type="ECO:0000313" key="2">
    <source>
        <dbReference type="EMBL" id="KAK5613015.1"/>
    </source>
</evidence>
<evidence type="ECO:0000256" key="1">
    <source>
        <dbReference type="SAM" id="SignalP"/>
    </source>
</evidence>
<dbReference type="Proteomes" id="UP001311232">
    <property type="component" value="Unassembled WGS sequence"/>
</dbReference>
<reference evidence="2 3" key="1">
    <citation type="submission" date="2021-06" db="EMBL/GenBank/DDBJ databases">
        <authorList>
            <person name="Palmer J.M."/>
        </authorList>
    </citation>
    <scope>NUCLEOTIDE SEQUENCE [LARGE SCALE GENOMIC DNA]</scope>
    <source>
        <strain evidence="2 3">MEX-2019</strain>
        <tissue evidence="2">Muscle</tissue>
    </source>
</reference>
<name>A0AAV9RVU0_9TELE</name>
<proteinExistence type="predicted"/>
<organism evidence="2 3">
    <name type="scientific">Crenichthys baileyi</name>
    <name type="common">White River springfish</name>
    <dbReference type="NCBI Taxonomy" id="28760"/>
    <lineage>
        <taxon>Eukaryota</taxon>
        <taxon>Metazoa</taxon>
        <taxon>Chordata</taxon>
        <taxon>Craniata</taxon>
        <taxon>Vertebrata</taxon>
        <taxon>Euteleostomi</taxon>
        <taxon>Actinopterygii</taxon>
        <taxon>Neopterygii</taxon>
        <taxon>Teleostei</taxon>
        <taxon>Neoteleostei</taxon>
        <taxon>Acanthomorphata</taxon>
        <taxon>Ovalentaria</taxon>
        <taxon>Atherinomorphae</taxon>
        <taxon>Cyprinodontiformes</taxon>
        <taxon>Goodeidae</taxon>
        <taxon>Crenichthys</taxon>
    </lineage>
</organism>